<dbReference type="GO" id="GO:0000822">
    <property type="term" value="F:inositol hexakisphosphate binding"/>
    <property type="evidence" value="ECO:0007669"/>
    <property type="project" value="EnsemblFungi"/>
</dbReference>
<sequence length="525" mass="57741">MSEEETALKLGNGLKGSLTKKSLSAAQDLSEKLENVSINENTNWADLDDDDFEDIDESVPTSVPSSAPNPLAGRLQPNVPLSGSPGSAPPPSEEPPVNKPVNNLKNLNNLVQNQNDVQVSLSDQQADANSPLYSVHSFEELGLSSDLLKGIYAMKFEKPSKVQERALPLLLNDPPTNMIAQSQSGTGKTAAFVLTMLSRVDPNVAAPQAICLAPARELARQIIDVVNLMGKYTNISVGYAIPQGYEKDAKFDQQIIVGTPGTVSNLIKRKMIETDRIKVFVLDEADNMLDMQGLGDQCVRIRLRVPKTCQIVLFSATYTDKVREFAEKLAPNANQITLKQEELSVDGIKQLYWDCPGDNARYEALLNLYGLMTIGSSIIFCRTRATANEIQKRLTEDGHLVSLLHSELEPSERDKVIDDFRTGKSKVLISTNVLARGIDVSSVSMVINYDVPTTADNQPDPETYLHRIGRTGRFGRVGVSITFVHDQTSLEQLMAIEKFFGRPMLRIPDDDLEEAEKIIKAVISS</sequence>
<dbReference type="GO" id="GO:0010494">
    <property type="term" value="C:cytoplasmic stress granule"/>
    <property type="evidence" value="ECO:0007669"/>
    <property type="project" value="EnsemblFungi"/>
</dbReference>
<dbReference type="InterPro" id="IPR014014">
    <property type="entry name" value="RNA_helicase_DEAD_Q_motif"/>
</dbReference>
<evidence type="ECO:0000259" key="13">
    <source>
        <dbReference type="PROSITE" id="PS51192"/>
    </source>
</evidence>
<dbReference type="CDD" id="cd18787">
    <property type="entry name" value="SF2_C_DEAD"/>
    <property type="match status" value="1"/>
</dbReference>
<dbReference type="GO" id="GO:0003723">
    <property type="term" value="F:RNA binding"/>
    <property type="evidence" value="ECO:0007669"/>
    <property type="project" value="UniProtKB-KW"/>
</dbReference>
<evidence type="ECO:0000313" key="17">
    <source>
        <dbReference type="Proteomes" id="UP000095023"/>
    </source>
</evidence>
<comment type="catalytic activity">
    <reaction evidence="9">
        <text>ATP + H2O = ADP + phosphate + H(+)</text>
        <dbReference type="Rhea" id="RHEA:13065"/>
        <dbReference type="ChEBI" id="CHEBI:15377"/>
        <dbReference type="ChEBI" id="CHEBI:15378"/>
        <dbReference type="ChEBI" id="CHEBI:30616"/>
        <dbReference type="ChEBI" id="CHEBI:43474"/>
        <dbReference type="ChEBI" id="CHEBI:456216"/>
        <dbReference type="EC" id="3.6.4.13"/>
    </reaction>
</comment>
<dbReference type="Pfam" id="PF00270">
    <property type="entry name" value="DEAD"/>
    <property type="match status" value="1"/>
</dbReference>
<evidence type="ECO:0000256" key="12">
    <source>
        <dbReference type="SAM" id="MobiDB-lite"/>
    </source>
</evidence>
<proteinExistence type="inferred from homology"/>
<comment type="subcellular location">
    <subcellularLocation>
        <location evidence="1">Nucleus</location>
    </subcellularLocation>
</comment>
<protein>
    <recommendedName>
        <fullName evidence="2">RNA helicase</fullName>
        <ecNumber evidence="2">3.6.4.13</ecNumber>
    </recommendedName>
</protein>
<dbReference type="GO" id="GO:0044614">
    <property type="term" value="C:nuclear pore cytoplasmic filaments"/>
    <property type="evidence" value="ECO:0007669"/>
    <property type="project" value="EnsemblFungi"/>
</dbReference>
<dbReference type="SUPFAM" id="SSF52540">
    <property type="entry name" value="P-loop containing nucleoside triphosphate hydrolases"/>
    <property type="match status" value="1"/>
</dbReference>
<feature type="short sequence motif" description="Q motif" evidence="10">
    <location>
        <begin position="136"/>
        <end position="164"/>
    </location>
</feature>
<dbReference type="PROSITE" id="PS00039">
    <property type="entry name" value="DEAD_ATP_HELICASE"/>
    <property type="match status" value="1"/>
</dbReference>
<feature type="domain" description="DEAD-box RNA helicase Q" evidence="15">
    <location>
        <begin position="136"/>
        <end position="164"/>
    </location>
</feature>
<dbReference type="FunFam" id="3.40.50.300:FF:000849">
    <property type="entry name" value="ATP-dependent RNA helicase DBP5"/>
    <property type="match status" value="1"/>
</dbReference>
<dbReference type="InterPro" id="IPR027417">
    <property type="entry name" value="P-loop_NTPase"/>
</dbReference>
<evidence type="ECO:0000256" key="9">
    <source>
        <dbReference type="ARBA" id="ARBA00047984"/>
    </source>
</evidence>
<keyword evidence="8" id="KW-0539">Nucleus</keyword>
<dbReference type="SMART" id="SM00490">
    <property type="entry name" value="HELICc"/>
    <property type="match status" value="1"/>
</dbReference>
<dbReference type="PANTHER" id="PTHR47958">
    <property type="entry name" value="ATP-DEPENDENT RNA HELICASE DBP3"/>
    <property type="match status" value="1"/>
</dbReference>
<feature type="compositionally biased region" description="Polar residues" evidence="12">
    <location>
        <begin position="59"/>
        <end position="68"/>
    </location>
</feature>
<feature type="compositionally biased region" description="Pro residues" evidence="12">
    <location>
        <begin position="87"/>
        <end position="98"/>
    </location>
</feature>
<dbReference type="InterPro" id="IPR001650">
    <property type="entry name" value="Helicase_C-like"/>
</dbReference>
<organism evidence="16 17">
    <name type="scientific">Tortispora caseinolytica NRRL Y-17796</name>
    <dbReference type="NCBI Taxonomy" id="767744"/>
    <lineage>
        <taxon>Eukaryota</taxon>
        <taxon>Fungi</taxon>
        <taxon>Dikarya</taxon>
        <taxon>Ascomycota</taxon>
        <taxon>Saccharomycotina</taxon>
        <taxon>Trigonopsidomycetes</taxon>
        <taxon>Trigonopsidales</taxon>
        <taxon>Trigonopsidaceae</taxon>
        <taxon>Tortispora</taxon>
    </lineage>
</organism>
<dbReference type="PROSITE" id="PS51192">
    <property type="entry name" value="HELICASE_ATP_BIND_1"/>
    <property type="match status" value="1"/>
</dbReference>
<evidence type="ECO:0000259" key="15">
    <source>
        <dbReference type="PROSITE" id="PS51195"/>
    </source>
</evidence>
<evidence type="ECO:0000256" key="5">
    <source>
        <dbReference type="ARBA" id="ARBA00022806"/>
    </source>
</evidence>
<reference evidence="17" key="1">
    <citation type="submission" date="2016-02" db="EMBL/GenBank/DDBJ databases">
        <title>Comparative genomics of biotechnologically important yeasts.</title>
        <authorList>
            <consortium name="DOE Joint Genome Institute"/>
            <person name="Riley R."/>
            <person name="Haridas S."/>
            <person name="Wolfe K.H."/>
            <person name="Lopes M.R."/>
            <person name="Hittinger C.T."/>
            <person name="Goker M."/>
            <person name="Salamov A."/>
            <person name="Wisecaver J."/>
            <person name="Long T.M."/>
            <person name="Aerts A.L."/>
            <person name="Barry K."/>
            <person name="Choi C."/>
            <person name="Clum A."/>
            <person name="Coughlan A.Y."/>
            <person name="Deshpande S."/>
            <person name="Douglass A.P."/>
            <person name="Hanson S.J."/>
            <person name="Klenk H.-P."/>
            <person name="Labutti K."/>
            <person name="Lapidus A."/>
            <person name="Lindquist E."/>
            <person name="Lipzen A."/>
            <person name="Meier-Kolthoff J.P."/>
            <person name="Ohm R.A."/>
            <person name="Otillar R.P."/>
            <person name="Pangilinan J."/>
            <person name="Peng Y."/>
            <person name="Rokas A."/>
            <person name="Rosa C.A."/>
            <person name="Scheuner C."/>
            <person name="Sibirny A.A."/>
            <person name="Slot J.C."/>
            <person name="Stielow J.B."/>
            <person name="Sun H."/>
            <person name="Kurtzman C.P."/>
            <person name="Blackwell M."/>
            <person name="Jeffries T.W."/>
            <person name="Grigoriev I.V."/>
        </authorList>
    </citation>
    <scope>NUCLEOTIDE SEQUENCE [LARGE SCALE GENOMIC DNA]</scope>
    <source>
        <strain evidence="17">NRRL Y-17796</strain>
    </source>
</reference>
<dbReference type="GO" id="GO:0016973">
    <property type="term" value="P:poly(A)+ mRNA export from nucleus"/>
    <property type="evidence" value="ECO:0007669"/>
    <property type="project" value="EnsemblFungi"/>
</dbReference>
<evidence type="ECO:0000256" key="6">
    <source>
        <dbReference type="ARBA" id="ARBA00022840"/>
    </source>
</evidence>
<evidence type="ECO:0000259" key="14">
    <source>
        <dbReference type="PROSITE" id="PS51194"/>
    </source>
</evidence>
<dbReference type="SMART" id="SM00487">
    <property type="entry name" value="DEXDc"/>
    <property type="match status" value="1"/>
</dbReference>
<evidence type="ECO:0000256" key="7">
    <source>
        <dbReference type="ARBA" id="ARBA00022884"/>
    </source>
</evidence>
<dbReference type="GO" id="GO:0003724">
    <property type="term" value="F:RNA helicase activity"/>
    <property type="evidence" value="ECO:0007669"/>
    <property type="project" value="UniProtKB-EC"/>
</dbReference>
<name>A0A1E4TLH5_9ASCO</name>
<evidence type="ECO:0000256" key="2">
    <source>
        <dbReference type="ARBA" id="ARBA00012552"/>
    </source>
</evidence>
<gene>
    <name evidence="16" type="ORF">CANCADRAFT_48686</name>
</gene>
<dbReference type="OrthoDB" id="10265785at2759"/>
<comment type="similarity">
    <text evidence="11">Belongs to the DEAD box helicase family.</text>
</comment>
<dbReference type="GO" id="GO:0005934">
    <property type="term" value="C:cellular bud tip"/>
    <property type="evidence" value="ECO:0007669"/>
    <property type="project" value="EnsemblFungi"/>
</dbReference>
<accession>A0A1E4TLH5</accession>
<dbReference type="Proteomes" id="UP000095023">
    <property type="component" value="Unassembled WGS sequence"/>
</dbReference>
<keyword evidence="7" id="KW-0694">RNA-binding</keyword>
<dbReference type="InterPro" id="IPR014001">
    <property type="entry name" value="Helicase_ATP-bd"/>
</dbReference>
<keyword evidence="5 11" id="KW-0347">Helicase</keyword>
<keyword evidence="4 11" id="KW-0378">Hydrolase</keyword>
<evidence type="ECO:0000256" key="11">
    <source>
        <dbReference type="RuleBase" id="RU000492"/>
    </source>
</evidence>
<dbReference type="CDD" id="cd17963">
    <property type="entry name" value="DEADc_DDX19_DDX25"/>
    <property type="match status" value="1"/>
</dbReference>
<evidence type="ECO:0000256" key="1">
    <source>
        <dbReference type="ARBA" id="ARBA00004123"/>
    </source>
</evidence>
<dbReference type="Gene3D" id="3.40.50.300">
    <property type="entry name" value="P-loop containing nucleotide triphosphate hydrolases"/>
    <property type="match status" value="2"/>
</dbReference>
<keyword evidence="6 11" id="KW-0067">ATP-binding</keyword>
<evidence type="ECO:0000313" key="16">
    <source>
        <dbReference type="EMBL" id="ODV92611.1"/>
    </source>
</evidence>
<keyword evidence="3 11" id="KW-0547">Nucleotide-binding</keyword>
<dbReference type="GO" id="GO:0006415">
    <property type="term" value="P:translational termination"/>
    <property type="evidence" value="ECO:0007669"/>
    <property type="project" value="EnsemblFungi"/>
</dbReference>
<dbReference type="GO" id="GO:0006409">
    <property type="term" value="P:tRNA export from nucleus"/>
    <property type="evidence" value="ECO:0007669"/>
    <property type="project" value="EnsemblFungi"/>
</dbReference>
<dbReference type="AlphaFoldDB" id="A0A1E4TLH5"/>
<evidence type="ECO:0000256" key="8">
    <source>
        <dbReference type="ARBA" id="ARBA00023242"/>
    </source>
</evidence>
<dbReference type="Pfam" id="PF00271">
    <property type="entry name" value="Helicase_C"/>
    <property type="match status" value="1"/>
</dbReference>
<dbReference type="PROSITE" id="PS51194">
    <property type="entry name" value="HELICASE_CTER"/>
    <property type="match status" value="1"/>
</dbReference>
<keyword evidence="17" id="KW-1185">Reference proteome</keyword>
<dbReference type="GO" id="GO:0005524">
    <property type="term" value="F:ATP binding"/>
    <property type="evidence" value="ECO:0007669"/>
    <property type="project" value="UniProtKB-KW"/>
</dbReference>
<dbReference type="EC" id="3.6.4.13" evidence="2"/>
<feature type="region of interest" description="Disordered" evidence="12">
    <location>
        <begin position="38"/>
        <end position="103"/>
    </location>
</feature>
<feature type="domain" description="Helicase ATP-binding" evidence="13">
    <location>
        <begin position="169"/>
        <end position="336"/>
    </location>
</feature>
<dbReference type="InterPro" id="IPR011545">
    <property type="entry name" value="DEAD/DEAH_box_helicase_dom"/>
</dbReference>
<feature type="compositionally biased region" description="Acidic residues" evidence="12">
    <location>
        <begin position="46"/>
        <end position="57"/>
    </location>
</feature>
<feature type="domain" description="Helicase C-terminal" evidence="14">
    <location>
        <begin position="347"/>
        <end position="520"/>
    </location>
</feature>
<dbReference type="PROSITE" id="PS51195">
    <property type="entry name" value="Q_MOTIF"/>
    <property type="match status" value="1"/>
</dbReference>
<evidence type="ECO:0000256" key="3">
    <source>
        <dbReference type="ARBA" id="ARBA00022741"/>
    </source>
</evidence>
<evidence type="ECO:0000256" key="10">
    <source>
        <dbReference type="PROSITE-ProRule" id="PRU00552"/>
    </source>
</evidence>
<dbReference type="GO" id="GO:0016787">
    <property type="term" value="F:hydrolase activity"/>
    <property type="evidence" value="ECO:0007669"/>
    <property type="project" value="UniProtKB-KW"/>
</dbReference>
<dbReference type="InterPro" id="IPR000629">
    <property type="entry name" value="RNA-helicase_DEAD-box_CS"/>
</dbReference>
<evidence type="ECO:0000256" key="4">
    <source>
        <dbReference type="ARBA" id="ARBA00022801"/>
    </source>
</evidence>
<dbReference type="EMBL" id="KV453841">
    <property type="protein sequence ID" value="ODV92611.1"/>
    <property type="molecule type" value="Genomic_DNA"/>
</dbReference>